<dbReference type="EMBL" id="JBHMEP010000004">
    <property type="protein sequence ID" value="MFB9136138.1"/>
    <property type="molecule type" value="Genomic_DNA"/>
</dbReference>
<dbReference type="SUPFAM" id="SSF51215">
    <property type="entry name" value="Regulatory protein AraC"/>
    <property type="match status" value="1"/>
</dbReference>
<dbReference type="Gene3D" id="2.60.120.10">
    <property type="entry name" value="Jelly Rolls"/>
    <property type="match status" value="1"/>
</dbReference>
<dbReference type="Proteomes" id="UP001589645">
    <property type="component" value="Unassembled WGS sequence"/>
</dbReference>
<dbReference type="SMART" id="SM00342">
    <property type="entry name" value="HTH_ARAC"/>
    <property type="match status" value="1"/>
</dbReference>
<feature type="domain" description="HTH araC/xylS-type" evidence="4">
    <location>
        <begin position="171"/>
        <end position="269"/>
    </location>
</feature>
<keyword evidence="3" id="KW-0804">Transcription</keyword>
<reference evidence="5 6" key="1">
    <citation type="submission" date="2024-09" db="EMBL/GenBank/DDBJ databases">
        <authorList>
            <person name="Sun Q."/>
            <person name="Mori K."/>
        </authorList>
    </citation>
    <scope>NUCLEOTIDE SEQUENCE [LARGE SCALE GENOMIC DNA]</scope>
    <source>
        <strain evidence="5 6">CECT 8064</strain>
    </source>
</reference>
<dbReference type="Gene3D" id="1.10.10.60">
    <property type="entry name" value="Homeodomain-like"/>
    <property type="match status" value="2"/>
</dbReference>
<keyword evidence="1" id="KW-0805">Transcription regulation</keyword>
<dbReference type="SUPFAM" id="SSF46689">
    <property type="entry name" value="Homeodomain-like"/>
    <property type="match status" value="1"/>
</dbReference>
<evidence type="ECO:0000313" key="5">
    <source>
        <dbReference type="EMBL" id="MFB9136138.1"/>
    </source>
</evidence>
<name>A0ABV5HPD8_9VIBR</name>
<dbReference type="InterPro" id="IPR014710">
    <property type="entry name" value="RmlC-like_jellyroll"/>
</dbReference>
<dbReference type="Pfam" id="PF12833">
    <property type="entry name" value="HTH_18"/>
    <property type="match status" value="1"/>
</dbReference>
<evidence type="ECO:0000313" key="6">
    <source>
        <dbReference type="Proteomes" id="UP001589645"/>
    </source>
</evidence>
<dbReference type="RefSeq" id="WP_390194099.1">
    <property type="nucleotide sequence ID" value="NZ_JBHMEP010000004.1"/>
</dbReference>
<dbReference type="PANTHER" id="PTHR43280">
    <property type="entry name" value="ARAC-FAMILY TRANSCRIPTIONAL REGULATOR"/>
    <property type="match status" value="1"/>
</dbReference>
<keyword evidence="2" id="KW-0238">DNA-binding</keyword>
<dbReference type="InterPro" id="IPR037923">
    <property type="entry name" value="HTH-like"/>
</dbReference>
<dbReference type="InterPro" id="IPR018060">
    <property type="entry name" value="HTH_AraC"/>
</dbReference>
<sequence length="278" mass="31717">MNLNTQDFAINAHTPIKIESRTPQESFPEHSHSFEEIIIVSQGYGTHVLNDVPMNLSKNYVCFVNQGDKHLYENVSGLNLNNVLFDLKSLPASQALLDYLPLGDAQPKSWFINDASLARVQSLLEQIHWESTVRTPETDLSIRSLFTLLLIELKRGRVLSINGRDNAEKTLAVIAHLNHHFDQPNDLESVAERAQMSAKVLAQNIKRLTGMRYNQYLNYVRTSKAMEALLYSDKSVTDIAFDVGFQDSNYFSTKFKQVFQRTPMAARYDIALKNSRRH</sequence>
<dbReference type="PANTHER" id="PTHR43280:SF28">
    <property type="entry name" value="HTH-TYPE TRANSCRIPTIONAL ACTIVATOR RHAS"/>
    <property type="match status" value="1"/>
</dbReference>
<dbReference type="InterPro" id="IPR009057">
    <property type="entry name" value="Homeodomain-like_sf"/>
</dbReference>
<protein>
    <submittedName>
        <fullName evidence="5">Helix-turn-helix domain-containing protein</fullName>
    </submittedName>
</protein>
<evidence type="ECO:0000256" key="3">
    <source>
        <dbReference type="ARBA" id="ARBA00023163"/>
    </source>
</evidence>
<proteinExistence type="predicted"/>
<evidence type="ECO:0000256" key="2">
    <source>
        <dbReference type="ARBA" id="ARBA00023125"/>
    </source>
</evidence>
<organism evidence="5 6">
    <name type="scientific">Vibrio olivae</name>
    <dbReference type="NCBI Taxonomy" id="1243002"/>
    <lineage>
        <taxon>Bacteria</taxon>
        <taxon>Pseudomonadati</taxon>
        <taxon>Pseudomonadota</taxon>
        <taxon>Gammaproteobacteria</taxon>
        <taxon>Vibrionales</taxon>
        <taxon>Vibrionaceae</taxon>
        <taxon>Vibrio</taxon>
    </lineage>
</organism>
<gene>
    <name evidence="5" type="ORF">ACFFUV_14290</name>
</gene>
<keyword evidence="6" id="KW-1185">Reference proteome</keyword>
<dbReference type="Pfam" id="PF02311">
    <property type="entry name" value="AraC_binding"/>
    <property type="match status" value="1"/>
</dbReference>
<dbReference type="PROSITE" id="PS01124">
    <property type="entry name" value="HTH_ARAC_FAMILY_2"/>
    <property type="match status" value="1"/>
</dbReference>
<evidence type="ECO:0000259" key="4">
    <source>
        <dbReference type="PROSITE" id="PS01124"/>
    </source>
</evidence>
<comment type="caution">
    <text evidence="5">The sequence shown here is derived from an EMBL/GenBank/DDBJ whole genome shotgun (WGS) entry which is preliminary data.</text>
</comment>
<evidence type="ECO:0000256" key="1">
    <source>
        <dbReference type="ARBA" id="ARBA00023015"/>
    </source>
</evidence>
<dbReference type="InterPro" id="IPR003313">
    <property type="entry name" value="AraC-bd"/>
</dbReference>
<accession>A0ABV5HPD8</accession>